<protein>
    <recommendedName>
        <fullName evidence="3">DUF1800 family protein</fullName>
    </recommendedName>
</protein>
<evidence type="ECO:0008006" key="3">
    <source>
        <dbReference type="Google" id="ProtNLM"/>
    </source>
</evidence>
<accession>B9XJG2</accession>
<dbReference type="Pfam" id="PF08811">
    <property type="entry name" value="DUF1800"/>
    <property type="match status" value="1"/>
</dbReference>
<gene>
    <name evidence="1" type="ORF">Cflav_PD3082</name>
</gene>
<evidence type="ECO:0000313" key="1">
    <source>
        <dbReference type="EMBL" id="EEF60023.1"/>
    </source>
</evidence>
<sequence length="732" mass="80224" precursor="true">MLIAGHGSSQLRSSLPMRSKRLYAGLLLACMAIFPQMRLLSQTAPILTNVLATSNQVNLSFDPYPAAQSYTFLSTTNLSSGFTTNTNFFVAGYNFATNKLVYGAITVTNVTASYAWRLTNAPTNGFFKLLVTPMSSNAVLASIVLNRLAYGPTPDELDRVLNATNGITPQGYINEQLAPWAITETVDSVPALQNIAIKFVEATTPIYTNNASTNASLNDLRAWHVLRAVGAKRQLLEILLQFWENHFVTQYTKSVNYFDGTGLDSTTAARVATEFEYLENEKWRNALLNPQCTFYDLLRISAESPAMIIYLDTVISKGDHNNVANENYARELMELFTMGVNNGYDQTDITILSRCWTGWFVQKVDPTNTFNPLVPKASGNVNTNLGVCAFNYQTNTHNITAKTIFPAKTVPARFGAPWAGRNYQLNIPAAANYTDTNGIQEGYMVINHLANQPFTEEFISVKLCNLFVHDGFAIGYDFTDPNLSPEGQLVKSCMLTWENSSPKGQIWMVLSNIFNSDLFRGNAAAMQKVKTPLEYTVSAIRAMRVSTNGTGNPGTFASDTDGYSISGAGSAYPLVRMGNLLLFDRQDPNGYPEDAGGWISAGTLAERIRWIQTFCMASNDSSKNDSISSGNKSTSDPVGLLKYKLALQSPPGSITNEANVADYLLSIFYPGEGAGNLALYRQATINFLKTADDGVTTSPLSGLSQTGNPSLYETRIRGAVSMLLSLQRFQEQ</sequence>
<dbReference type="AlphaFoldDB" id="B9XJG2"/>
<comment type="caution">
    <text evidence="1">The sequence shown here is derived from an EMBL/GenBank/DDBJ whole genome shotgun (WGS) entry which is preliminary data.</text>
</comment>
<dbReference type="EMBL" id="ABOX02000021">
    <property type="protein sequence ID" value="EEF60023.1"/>
    <property type="molecule type" value="Genomic_DNA"/>
</dbReference>
<proteinExistence type="predicted"/>
<dbReference type="Proteomes" id="UP000003688">
    <property type="component" value="Unassembled WGS sequence"/>
</dbReference>
<dbReference type="InterPro" id="IPR014917">
    <property type="entry name" value="DUF1800"/>
</dbReference>
<dbReference type="STRING" id="320771.Cflav_PD3082"/>
<name>B9XJG2_PEDPL</name>
<evidence type="ECO:0000313" key="2">
    <source>
        <dbReference type="Proteomes" id="UP000003688"/>
    </source>
</evidence>
<organism evidence="1 2">
    <name type="scientific">Pedosphaera parvula (strain Ellin514)</name>
    <dbReference type="NCBI Taxonomy" id="320771"/>
    <lineage>
        <taxon>Bacteria</taxon>
        <taxon>Pseudomonadati</taxon>
        <taxon>Verrucomicrobiota</taxon>
        <taxon>Pedosphaerae</taxon>
        <taxon>Pedosphaerales</taxon>
        <taxon>Pedosphaeraceae</taxon>
        <taxon>Pedosphaera</taxon>
    </lineage>
</organism>
<keyword evidence="2" id="KW-1185">Reference proteome</keyword>
<reference evidence="1 2" key="1">
    <citation type="journal article" date="2011" name="J. Bacteriol.">
        <title>Genome sequence of 'Pedosphaera parvula' Ellin514, an aerobic Verrucomicrobial isolate from pasture soil.</title>
        <authorList>
            <person name="Kant R."/>
            <person name="van Passel M.W."/>
            <person name="Sangwan P."/>
            <person name="Palva A."/>
            <person name="Lucas S."/>
            <person name="Copeland A."/>
            <person name="Lapidus A."/>
            <person name="Glavina Del Rio T."/>
            <person name="Dalin E."/>
            <person name="Tice H."/>
            <person name="Bruce D."/>
            <person name="Goodwin L."/>
            <person name="Pitluck S."/>
            <person name="Chertkov O."/>
            <person name="Larimer F.W."/>
            <person name="Land M.L."/>
            <person name="Hauser L."/>
            <person name="Brettin T.S."/>
            <person name="Detter J.C."/>
            <person name="Han S."/>
            <person name="de Vos W.M."/>
            <person name="Janssen P.H."/>
            <person name="Smidt H."/>
        </authorList>
    </citation>
    <scope>NUCLEOTIDE SEQUENCE [LARGE SCALE GENOMIC DNA]</scope>
    <source>
        <strain evidence="1 2">Ellin514</strain>
    </source>
</reference>